<dbReference type="GO" id="GO:0009307">
    <property type="term" value="P:DNA restriction-modification system"/>
    <property type="evidence" value="ECO:0007669"/>
    <property type="project" value="InterPro"/>
</dbReference>
<name>A0A7W3SXT3_9BACL</name>
<sequence length="506" mass="59049">MSRKYTYSVIINNDYLRVNKEIKGITRSEVHFKAEEQLRKWAEKEKKAREREFIADLKQEAEFDTKSAIHSIEEYKNILKETLRVNDKLNWNSLKDKKIFSEKEPEIQAFYTSLGVPKEKKLLEAMIKSLKEKRLVKETTAQNVFHDELKEYQQRKQEYLEKQNEHNMSIDQFKHDFEQGHGMEIEKYIYMVLEKSQYPEGFEQDYELQFDPISGTVIVNYNLPGMEFVPRIIQYKYVASRKEIDIIKMKDKEFNAYYEDVLYQICLRTIHEVFESVYIDDVMNVVFNGWVTGIDKKTGNDFHSCILSCHVSKEEFLTYNLERVEPKECFKNMKGLVAGPLAHLAPVRPILELRTDDKRFVESHSVLEYLDSSTNLAEMDWGEFEHLVRELFSSVFSSEQGEVKVTRASRDGGVDAIAFDPDPIRGGKFVIQAKRYNNVVPVSAVRDLYGTILSEGATKGILVTTSYFGPDSRDFAKNKPITLIDGANLVYMFQEYGHQVYINLNN</sequence>
<protein>
    <submittedName>
        <fullName evidence="2">Restriction system protein</fullName>
    </submittedName>
</protein>
<dbReference type="Gene3D" id="3.40.1350.10">
    <property type="match status" value="1"/>
</dbReference>
<keyword evidence="3" id="KW-1185">Reference proteome</keyword>
<evidence type="ECO:0000259" key="1">
    <source>
        <dbReference type="Pfam" id="PF04471"/>
    </source>
</evidence>
<accession>A0A7W3SXT3</accession>
<dbReference type="RefSeq" id="WP_182539680.1">
    <property type="nucleotide sequence ID" value="NZ_JACJIP010000045.1"/>
</dbReference>
<feature type="domain" description="Restriction endonuclease type IV Mrr" evidence="1">
    <location>
        <begin position="376"/>
        <end position="492"/>
    </location>
</feature>
<evidence type="ECO:0000313" key="3">
    <source>
        <dbReference type="Proteomes" id="UP000567067"/>
    </source>
</evidence>
<reference evidence="2 3" key="1">
    <citation type="submission" date="2020-08" db="EMBL/GenBank/DDBJ databases">
        <title>Genomic Encyclopedia of Type Strains, Phase III (KMG-III): the genomes of soil and plant-associated and newly described type strains.</title>
        <authorList>
            <person name="Whitman W."/>
        </authorList>
    </citation>
    <scope>NUCLEOTIDE SEQUENCE [LARGE SCALE GENOMIC DNA]</scope>
    <source>
        <strain evidence="2 3">CECT 8693</strain>
    </source>
</reference>
<dbReference type="GO" id="GO:0003677">
    <property type="term" value="F:DNA binding"/>
    <property type="evidence" value="ECO:0007669"/>
    <property type="project" value="InterPro"/>
</dbReference>
<dbReference type="Pfam" id="PF04471">
    <property type="entry name" value="Mrr_cat"/>
    <property type="match status" value="1"/>
</dbReference>
<dbReference type="PANTHER" id="PTHR30015:SF7">
    <property type="entry name" value="TYPE IV METHYL-DIRECTED RESTRICTION ENZYME ECOKMRR"/>
    <property type="match status" value="1"/>
</dbReference>
<dbReference type="EMBL" id="JACJIP010000045">
    <property type="protein sequence ID" value="MBA9088224.1"/>
    <property type="molecule type" value="Genomic_DNA"/>
</dbReference>
<gene>
    <name evidence="2" type="ORF">FHR92_004720</name>
</gene>
<dbReference type="GO" id="GO:0015666">
    <property type="term" value="F:restriction endodeoxyribonuclease activity"/>
    <property type="evidence" value="ECO:0007669"/>
    <property type="project" value="TreeGrafter"/>
</dbReference>
<proteinExistence type="predicted"/>
<comment type="caution">
    <text evidence="2">The sequence shown here is derived from an EMBL/GenBank/DDBJ whole genome shotgun (WGS) entry which is preliminary data.</text>
</comment>
<dbReference type="PANTHER" id="PTHR30015">
    <property type="entry name" value="MRR RESTRICTION SYSTEM PROTEIN"/>
    <property type="match status" value="1"/>
</dbReference>
<evidence type="ECO:0000313" key="2">
    <source>
        <dbReference type="EMBL" id="MBA9088224.1"/>
    </source>
</evidence>
<dbReference type="AlphaFoldDB" id="A0A7W3SXT3"/>
<dbReference type="InterPro" id="IPR007560">
    <property type="entry name" value="Restrct_endonuc_IV_Mrr"/>
</dbReference>
<dbReference type="Proteomes" id="UP000567067">
    <property type="component" value="Unassembled WGS sequence"/>
</dbReference>
<dbReference type="InterPro" id="IPR052906">
    <property type="entry name" value="Type_IV_Methyl-Rstrct_Enzyme"/>
</dbReference>
<organism evidence="2 3">
    <name type="scientific">Fontibacillus solani</name>
    <dbReference type="NCBI Taxonomy" id="1572857"/>
    <lineage>
        <taxon>Bacteria</taxon>
        <taxon>Bacillati</taxon>
        <taxon>Bacillota</taxon>
        <taxon>Bacilli</taxon>
        <taxon>Bacillales</taxon>
        <taxon>Paenibacillaceae</taxon>
        <taxon>Fontibacillus</taxon>
    </lineage>
</organism>
<dbReference type="SUPFAM" id="SSF52980">
    <property type="entry name" value="Restriction endonuclease-like"/>
    <property type="match status" value="1"/>
</dbReference>
<dbReference type="InterPro" id="IPR011856">
    <property type="entry name" value="tRNA_endonuc-like_dom_sf"/>
</dbReference>
<dbReference type="InterPro" id="IPR011335">
    <property type="entry name" value="Restrct_endonuc-II-like"/>
</dbReference>